<protein>
    <submittedName>
        <fullName evidence="4">DUF4430 domain-containing protein</fullName>
    </submittedName>
</protein>
<organism evidence="4 5">
    <name type="scientific">Anaerofilum hominis</name>
    <dbReference type="NCBI Taxonomy" id="2763016"/>
    <lineage>
        <taxon>Bacteria</taxon>
        <taxon>Bacillati</taxon>
        <taxon>Bacillota</taxon>
        <taxon>Clostridia</taxon>
        <taxon>Eubacteriales</taxon>
        <taxon>Oscillospiraceae</taxon>
        <taxon>Anaerofilum</taxon>
    </lineage>
</organism>
<evidence type="ECO:0000313" key="5">
    <source>
        <dbReference type="Proteomes" id="UP000659630"/>
    </source>
</evidence>
<comment type="caution">
    <text evidence="4">The sequence shown here is derived from an EMBL/GenBank/DDBJ whole genome shotgun (WGS) entry which is preliminary data.</text>
</comment>
<dbReference type="Pfam" id="PF14478">
    <property type="entry name" value="DUF4430"/>
    <property type="match status" value="1"/>
</dbReference>
<evidence type="ECO:0000256" key="1">
    <source>
        <dbReference type="SAM" id="MobiDB-lite"/>
    </source>
</evidence>
<dbReference type="EMBL" id="JACONZ010000001">
    <property type="protein sequence ID" value="MBC5580568.1"/>
    <property type="molecule type" value="Genomic_DNA"/>
</dbReference>
<dbReference type="AlphaFoldDB" id="A0A923L131"/>
<dbReference type="Proteomes" id="UP000659630">
    <property type="component" value="Unassembled WGS sequence"/>
</dbReference>
<feature type="region of interest" description="Disordered" evidence="1">
    <location>
        <begin position="53"/>
        <end position="79"/>
    </location>
</feature>
<gene>
    <name evidence="4" type="ORF">H8S23_03530</name>
</gene>
<name>A0A923L131_9FIRM</name>
<feature type="signal peptide" evidence="2">
    <location>
        <begin position="1"/>
        <end position="25"/>
    </location>
</feature>
<proteinExistence type="predicted"/>
<sequence length="181" mass="17642">MQMTKIKKSLSVFLCAVLIAAAALTTTGCNSSSAQSGSSAATGSSSAAAGSSSAAAGSSGTAGDSSSAAQSAPASGTAGSVLGEGETVFAFEVTDGDGGTTAFEIHTDKTTVGEALAELGLIAGEEGQYGLFVTEVNGIAADYDKDGTYWAFYVDGECASAGVDSTEITAGAVYALKLEKA</sequence>
<feature type="domain" description="Transcobalamin-like C-terminal" evidence="3">
    <location>
        <begin position="110"/>
        <end position="172"/>
    </location>
</feature>
<evidence type="ECO:0000259" key="3">
    <source>
        <dbReference type="Pfam" id="PF14478"/>
    </source>
</evidence>
<feature type="chain" id="PRO_5038340895" evidence="2">
    <location>
        <begin position="26"/>
        <end position="181"/>
    </location>
</feature>
<dbReference type="InterPro" id="IPR027954">
    <property type="entry name" value="Transcobalamin-like_C"/>
</dbReference>
<dbReference type="PROSITE" id="PS51257">
    <property type="entry name" value="PROKAR_LIPOPROTEIN"/>
    <property type="match status" value="1"/>
</dbReference>
<evidence type="ECO:0000313" key="4">
    <source>
        <dbReference type="EMBL" id="MBC5580568.1"/>
    </source>
</evidence>
<keyword evidence="2" id="KW-0732">Signal</keyword>
<reference evidence="4" key="1">
    <citation type="submission" date="2020-08" db="EMBL/GenBank/DDBJ databases">
        <title>Genome public.</title>
        <authorList>
            <person name="Liu C."/>
            <person name="Sun Q."/>
        </authorList>
    </citation>
    <scope>NUCLEOTIDE SEQUENCE</scope>
    <source>
        <strain evidence="4">BX8</strain>
    </source>
</reference>
<evidence type="ECO:0000256" key="2">
    <source>
        <dbReference type="SAM" id="SignalP"/>
    </source>
</evidence>
<accession>A0A923L131</accession>
<dbReference type="Gene3D" id="2.170.130.30">
    <property type="match status" value="1"/>
</dbReference>
<keyword evidence="5" id="KW-1185">Reference proteome</keyword>